<reference evidence="2" key="1">
    <citation type="journal article" date="2019" name="Int. J. Syst. Evol. Microbiol.">
        <title>The Global Catalogue of Microorganisms (GCM) 10K type strain sequencing project: providing services to taxonomists for standard genome sequencing and annotation.</title>
        <authorList>
            <consortium name="The Broad Institute Genomics Platform"/>
            <consortium name="The Broad Institute Genome Sequencing Center for Infectious Disease"/>
            <person name="Wu L."/>
            <person name="Ma J."/>
        </authorList>
    </citation>
    <scope>NUCLEOTIDE SEQUENCE [LARGE SCALE GENOMIC DNA]</scope>
    <source>
        <strain evidence="2">JCM 18077</strain>
    </source>
</reference>
<accession>A0ABP8ZJV4</accession>
<protein>
    <submittedName>
        <fullName evidence="1">Uncharacterized protein</fullName>
    </submittedName>
</protein>
<gene>
    <name evidence="1" type="ORF">GCM10023217_33960</name>
</gene>
<organism evidence="1 2">
    <name type="scientific">Gordonia alkaliphila</name>
    <dbReference type="NCBI Taxonomy" id="1053547"/>
    <lineage>
        <taxon>Bacteria</taxon>
        <taxon>Bacillati</taxon>
        <taxon>Actinomycetota</taxon>
        <taxon>Actinomycetes</taxon>
        <taxon>Mycobacteriales</taxon>
        <taxon>Gordoniaceae</taxon>
        <taxon>Gordonia</taxon>
    </lineage>
</organism>
<dbReference type="EMBL" id="BAABIE010000025">
    <property type="protein sequence ID" value="GAA4758681.1"/>
    <property type="molecule type" value="Genomic_DNA"/>
</dbReference>
<evidence type="ECO:0000313" key="1">
    <source>
        <dbReference type="EMBL" id="GAA4758681.1"/>
    </source>
</evidence>
<dbReference type="Proteomes" id="UP001500822">
    <property type="component" value="Unassembled WGS sequence"/>
</dbReference>
<proteinExistence type="predicted"/>
<keyword evidence="2" id="KW-1185">Reference proteome</keyword>
<evidence type="ECO:0000313" key="2">
    <source>
        <dbReference type="Proteomes" id="UP001500822"/>
    </source>
</evidence>
<comment type="caution">
    <text evidence="1">The sequence shown here is derived from an EMBL/GenBank/DDBJ whole genome shotgun (WGS) entry which is preliminary data.</text>
</comment>
<sequence length="433" mass="47234">MKCLNPPVVPVLVEHAAEVDLVIPLEGIGRNAILTAYFRSMPKPMPDRKIVKEHLLSWAGKLGAAKWFRDEYPRTGTILRDRNVRVQEPQTAQVIELCAEYIDPLARYSAGWVNSLAALKPSGLRRDVSNALRDASRLAAGAVRTAMANPPSVQASAASLTSFLEDQSGRHEADEQTALNAYVTKLVSVLGDGHGYGVTLSPEESEAVAKHRDMLTELGARDTAVDEATLRKLRSEIKKALEAVVESDARLQRHPDVGIAFESILTTCVNHRLNGRAVRAIRPSDFLRRIKGRGVSALKMREGELPDEERVAGPSLGVPGEPGAAQIVGLGDLLALAIADLDSDEELRLGDALCWEAEFVRSELLAELGGEHHGDVGRKLFRVRTREAWTAEQPKNSRNRAAAAAVIDCEALMRGLIARAQRRLLEEQEGGEL</sequence>
<name>A0ABP8ZJV4_9ACTN</name>